<proteinExistence type="inferred from homology"/>
<organism evidence="3 4">
    <name type="scientific">Desulfofarcimen acetoxidans (strain ATCC 49208 / DSM 771 / KCTC 5769 / VKM B-1644 / 5575)</name>
    <name type="common">Desulfotomaculum acetoxidans</name>
    <dbReference type="NCBI Taxonomy" id="485916"/>
    <lineage>
        <taxon>Bacteria</taxon>
        <taxon>Bacillati</taxon>
        <taxon>Bacillota</taxon>
        <taxon>Clostridia</taxon>
        <taxon>Eubacteriales</taxon>
        <taxon>Peptococcaceae</taxon>
        <taxon>Desulfofarcimen</taxon>
    </lineage>
</organism>
<dbReference type="HOGENOM" id="CLU_147162_6_0_9"/>
<gene>
    <name evidence="3" type="ordered locus">Dtox_2208</name>
</gene>
<dbReference type="Pfam" id="PF05016">
    <property type="entry name" value="ParE_toxin"/>
    <property type="match status" value="1"/>
</dbReference>
<accession>C8VZP8</accession>
<dbReference type="RefSeq" id="WP_015757730.1">
    <property type="nucleotide sequence ID" value="NC_013216.1"/>
</dbReference>
<dbReference type="AlphaFoldDB" id="C8VZP8"/>
<dbReference type="InterPro" id="IPR051803">
    <property type="entry name" value="TA_system_RelE-like_toxin"/>
</dbReference>
<comment type="similarity">
    <text evidence="1">Belongs to the RelE toxin family.</text>
</comment>
<dbReference type="OrthoDB" id="9806083at2"/>
<name>C8VZP8_DESAS</name>
<dbReference type="Gene3D" id="3.30.2310.20">
    <property type="entry name" value="RelE-like"/>
    <property type="match status" value="1"/>
</dbReference>
<dbReference type="STRING" id="485916.Dtox_2208"/>
<sequence length="107" mass="12200">MKYKIRINPMAIADVQQIKAYIAEDNQGAAAKMGTSIYSKIEKLADFPEIGVSLDTKINIKTNYRFLVCGVYLIFYKIEGEFVSVYRILNGVRDYLSILFSDELSED</sequence>
<keyword evidence="2" id="KW-1277">Toxin-antitoxin system</keyword>
<evidence type="ECO:0000256" key="1">
    <source>
        <dbReference type="ARBA" id="ARBA00006226"/>
    </source>
</evidence>
<keyword evidence="4" id="KW-1185">Reference proteome</keyword>
<evidence type="ECO:0000313" key="3">
    <source>
        <dbReference type="EMBL" id="ACV63026.1"/>
    </source>
</evidence>
<protein>
    <submittedName>
        <fullName evidence="3">Addiction module toxin, RelE/StbE family</fullName>
    </submittedName>
</protein>
<dbReference type="InterPro" id="IPR007712">
    <property type="entry name" value="RelE/ParE_toxin"/>
</dbReference>
<dbReference type="EMBL" id="CP001720">
    <property type="protein sequence ID" value="ACV63026.1"/>
    <property type="molecule type" value="Genomic_DNA"/>
</dbReference>
<evidence type="ECO:0000313" key="4">
    <source>
        <dbReference type="Proteomes" id="UP000002217"/>
    </source>
</evidence>
<dbReference type="eggNOG" id="COG3668">
    <property type="taxonomic scope" value="Bacteria"/>
</dbReference>
<dbReference type="InterPro" id="IPR035093">
    <property type="entry name" value="RelE/ParE_toxin_dom_sf"/>
</dbReference>
<dbReference type="KEGG" id="dae:Dtox_2208"/>
<dbReference type="Proteomes" id="UP000002217">
    <property type="component" value="Chromosome"/>
</dbReference>
<reference evidence="3 4" key="1">
    <citation type="journal article" date="2009" name="Stand. Genomic Sci.">
        <title>Complete genome sequence of Desulfotomaculum acetoxidans type strain (5575).</title>
        <authorList>
            <person name="Spring S."/>
            <person name="Lapidus A."/>
            <person name="Schroder M."/>
            <person name="Gleim D."/>
            <person name="Sims D."/>
            <person name="Meincke L."/>
            <person name="Glavina Del Rio T."/>
            <person name="Tice H."/>
            <person name="Copeland A."/>
            <person name="Cheng J.F."/>
            <person name="Lucas S."/>
            <person name="Chen F."/>
            <person name="Nolan M."/>
            <person name="Bruce D."/>
            <person name="Goodwin L."/>
            <person name="Pitluck S."/>
            <person name="Ivanova N."/>
            <person name="Mavromatis K."/>
            <person name="Mikhailova N."/>
            <person name="Pati A."/>
            <person name="Chen A."/>
            <person name="Palaniappan K."/>
            <person name="Land M."/>
            <person name="Hauser L."/>
            <person name="Chang Y.J."/>
            <person name="Jeffries C.D."/>
            <person name="Chain P."/>
            <person name="Saunders E."/>
            <person name="Brettin T."/>
            <person name="Detter J.C."/>
            <person name="Goker M."/>
            <person name="Bristow J."/>
            <person name="Eisen J.A."/>
            <person name="Markowitz V."/>
            <person name="Hugenholtz P."/>
            <person name="Kyrpides N.C."/>
            <person name="Klenk H.P."/>
            <person name="Han C."/>
        </authorList>
    </citation>
    <scope>NUCLEOTIDE SEQUENCE [LARGE SCALE GENOMIC DNA]</scope>
    <source>
        <strain evidence="4">ATCC 49208 / DSM 771 / VKM B-1644</strain>
    </source>
</reference>
<evidence type="ECO:0000256" key="2">
    <source>
        <dbReference type="ARBA" id="ARBA00022649"/>
    </source>
</evidence>
<dbReference type="PANTHER" id="PTHR33755">
    <property type="entry name" value="TOXIN PARE1-RELATED"/>
    <property type="match status" value="1"/>
</dbReference>